<comment type="function">
    <text evidence="2 7">Catalyzes the formation of N(7)-methylguanine at position 46 (m7G46) in tRNA.</text>
</comment>
<evidence type="ECO:0000256" key="4">
    <source>
        <dbReference type="ARBA" id="ARBA00022679"/>
    </source>
</evidence>
<dbReference type="InterPro" id="IPR055361">
    <property type="entry name" value="tRNA_methyltr_TrmB_bact"/>
</dbReference>
<evidence type="ECO:0000313" key="10">
    <source>
        <dbReference type="Proteomes" id="UP000662957"/>
    </source>
</evidence>
<dbReference type="EMBL" id="CP070968">
    <property type="protein sequence ID" value="QSF54527.1"/>
    <property type="molecule type" value="Genomic_DNA"/>
</dbReference>
<feature type="compositionally biased region" description="Basic and acidic residues" evidence="8">
    <location>
        <begin position="9"/>
        <end position="18"/>
    </location>
</feature>
<dbReference type="InterPro" id="IPR029063">
    <property type="entry name" value="SAM-dependent_MTases_sf"/>
</dbReference>
<evidence type="ECO:0000256" key="5">
    <source>
        <dbReference type="ARBA" id="ARBA00022691"/>
    </source>
</evidence>
<evidence type="ECO:0000256" key="7">
    <source>
        <dbReference type="HAMAP-Rule" id="MF_01057"/>
    </source>
</evidence>
<dbReference type="NCBIfam" id="TIGR00091">
    <property type="entry name" value="tRNA (guanosine(46)-N7)-methyltransferase TrmB"/>
    <property type="match status" value="1"/>
</dbReference>
<reference evidence="9 10" key="1">
    <citation type="submission" date="2021-02" db="EMBL/GenBank/DDBJ databases">
        <title>Brevundimonas sp. CS1 genome sequence.</title>
        <authorList>
            <person name="Lee K."/>
            <person name="Choi Y.-J."/>
            <person name="Son H.-R."/>
        </authorList>
    </citation>
    <scope>NUCLEOTIDE SEQUENCE [LARGE SCALE GENOMIC DNA]</scope>
    <source>
        <strain evidence="9 10">CS1</strain>
    </source>
</reference>
<dbReference type="EC" id="2.1.1.33" evidence="7"/>
<dbReference type="SUPFAM" id="SSF53335">
    <property type="entry name" value="S-adenosyl-L-methionine-dependent methyltransferases"/>
    <property type="match status" value="1"/>
</dbReference>
<dbReference type="HAMAP" id="MF_01057">
    <property type="entry name" value="tRNA_methyltr_TrmB"/>
    <property type="match status" value="1"/>
</dbReference>
<name>A0ABX7LP17_9CAUL</name>
<feature type="binding site" evidence="7">
    <location>
        <position position="121"/>
    </location>
    <ligand>
        <name>S-adenosyl-L-methionine</name>
        <dbReference type="ChEBI" id="CHEBI:59789"/>
    </ligand>
</feature>
<dbReference type="InterPro" id="IPR003358">
    <property type="entry name" value="tRNA_(Gua-N-7)_MeTrfase_Trmb"/>
</dbReference>
<keyword evidence="5 7" id="KW-0949">S-adenosyl-L-methionine</keyword>
<proteinExistence type="inferred from homology"/>
<feature type="region of interest" description="Disordered" evidence="8">
    <location>
        <begin position="1"/>
        <end position="22"/>
    </location>
</feature>
<keyword evidence="10" id="KW-1185">Reference proteome</keyword>
<accession>A0ABX7LP17</accession>
<protein>
    <recommendedName>
        <fullName evidence="7">tRNA (guanine-N(7)-)-methyltransferase</fullName>
        <ecNumber evidence="7">2.1.1.33</ecNumber>
    </recommendedName>
    <alternativeName>
        <fullName evidence="7">tRNA (guanine(46)-N(7))-methyltransferase</fullName>
    </alternativeName>
    <alternativeName>
        <fullName evidence="7">tRNA(m7G46)-methyltransferase</fullName>
    </alternativeName>
</protein>
<gene>
    <name evidence="7 9" type="primary">trmB</name>
    <name evidence="9" type="ORF">JX001_01450</name>
</gene>
<feature type="binding site" evidence="7">
    <location>
        <position position="143"/>
    </location>
    <ligand>
        <name>S-adenosyl-L-methionine</name>
        <dbReference type="ChEBI" id="CHEBI:59789"/>
    </ligand>
</feature>
<evidence type="ECO:0000256" key="3">
    <source>
        <dbReference type="ARBA" id="ARBA00022603"/>
    </source>
</evidence>
<feature type="binding site" evidence="7">
    <location>
        <position position="147"/>
    </location>
    <ligand>
        <name>substrate</name>
    </ligand>
</feature>
<evidence type="ECO:0000256" key="1">
    <source>
        <dbReference type="ARBA" id="ARBA00000142"/>
    </source>
</evidence>
<dbReference type="Gene3D" id="3.40.50.150">
    <property type="entry name" value="Vaccinia Virus protein VP39"/>
    <property type="match status" value="1"/>
</dbReference>
<dbReference type="Proteomes" id="UP000662957">
    <property type="component" value="Chromosome"/>
</dbReference>
<evidence type="ECO:0000256" key="8">
    <source>
        <dbReference type="SAM" id="MobiDB-lite"/>
    </source>
</evidence>
<keyword evidence="6 7" id="KW-0819">tRNA processing</keyword>
<dbReference type="RefSeq" id="WP_205681996.1">
    <property type="nucleotide sequence ID" value="NZ_CP070968.1"/>
</dbReference>
<sequence>MNADDRPEDENPHLDRPLRSFGRIKARPIKPRQAALMETLLPAIAVPDPNAGPLDPKTMMPEATEVWLEIGFGGGEHMAAQAATRPDALVIGCEPFVNGVASALRHVEEGDLKNVRIHADDARDVVDALPDASVDRVLILFPDPWHKARHNKRRLLQDETAQAFARILKPGGALRFVTDWLDYAEWALERLNRTEGLERMGPADQDWFVPPADHVVTRYEEKKLGDTTPVFLEFVRR</sequence>
<evidence type="ECO:0000256" key="2">
    <source>
        <dbReference type="ARBA" id="ARBA00003015"/>
    </source>
</evidence>
<evidence type="ECO:0000313" key="9">
    <source>
        <dbReference type="EMBL" id="QSF54527.1"/>
    </source>
</evidence>
<dbReference type="PANTHER" id="PTHR23417">
    <property type="entry name" value="3-DEOXY-D-MANNO-OCTULOSONIC-ACID TRANSFERASE/TRNA GUANINE-N 7 - -METHYLTRANSFERASE"/>
    <property type="match status" value="1"/>
</dbReference>
<dbReference type="Pfam" id="PF02390">
    <property type="entry name" value="Methyltransf_4"/>
    <property type="match status" value="1"/>
</dbReference>
<organism evidence="9 10">
    <name type="scientific">Brevundimonas fontaquae</name>
    <dbReference type="NCBI Taxonomy" id="2813778"/>
    <lineage>
        <taxon>Bacteria</taxon>
        <taxon>Pseudomonadati</taxon>
        <taxon>Pseudomonadota</taxon>
        <taxon>Alphaproteobacteria</taxon>
        <taxon>Caulobacterales</taxon>
        <taxon>Caulobacteraceae</taxon>
        <taxon>Brevundimonas</taxon>
    </lineage>
</organism>
<feature type="binding site" evidence="7">
    <location>
        <position position="179"/>
    </location>
    <ligand>
        <name>substrate</name>
    </ligand>
</feature>
<dbReference type="CDD" id="cd02440">
    <property type="entry name" value="AdoMet_MTases"/>
    <property type="match status" value="1"/>
</dbReference>
<comment type="similarity">
    <text evidence="7">Belongs to the class I-like SAM-binding methyltransferase superfamily. TrmB family.</text>
</comment>
<feature type="region of interest" description="Interaction with RNA" evidence="7">
    <location>
        <begin position="149"/>
        <end position="154"/>
    </location>
</feature>
<feature type="binding site" evidence="7">
    <location>
        <position position="94"/>
    </location>
    <ligand>
        <name>S-adenosyl-L-methionine</name>
        <dbReference type="ChEBI" id="CHEBI:59789"/>
    </ligand>
</feature>
<keyword evidence="4 7" id="KW-0808">Transferase</keyword>
<evidence type="ECO:0000256" key="6">
    <source>
        <dbReference type="ARBA" id="ARBA00022694"/>
    </source>
</evidence>
<comment type="catalytic activity">
    <reaction evidence="1 7">
        <text>guanosine(46) in tRNA + S-adenosyl-L-methionine = N(7)-methylguanosine(46) in tRNA + S-adenosyl-L-homocysteine</text>
        <dbReference type="Rhea" id="RHEA:42708"/>
        <dbReference type="Rhea" id="RHEA-COMP:10188"/>
        <dbReference type="Rhea" id="RHEA-COMP:10189"/>
        <dbReference type="ChEBI" id="CHEBI:57856"/>
        <dbReference type="ChEBI" id="CHEBI:59789"/>
        <dbReference type="ChEBI" id="CHEBI:74269"/>
        <dbReference type="ChEBI" id="CHEBI:74480"/>
        <dbReference type="EC" id="2.1.1.33"/>
    </reaction>
</comment>
<comment type="pathway">
    <text evidence="7">tRNA modification; N(7)-methylguanine-tRNA biosynthesis.</text>
</comment>
<feature type="binding site" evidence="7">
    <location>
        <begin position="217"/>
        <end position="220"/>
    </location>
    <ligand>
        <name>substrate</name>
    </ligand>
</feature>
<dbReference type="GO" id="GO:0008176">
    <property type="term" value="F:tRNA (guanine(46)-N7)-methyltransferase activity"/>
    <property type="evidence" value="ECO:0007669"/>
    <property type="project" value="UniProtKB-EC"/>
</dbReference>
<dbReference type="PROSITE" id="PS51625">
    <property type="entry name" value="SAM_MT_TRMB"/>
    <property type="match status" value="1"/>
</dbReference>
<feature type="binding site" evidence="7">
    <location>
        <position position="69"/>
    </location>
    <ligand>
        <name>S-adenosyl-L-methionine</name>
        <dbReference type="ChEBI" id="CHEBI:59789"/>
    </ligand>
</feature>
<keyword evidence="3 7" id="KW-0489">Methyltransferase</keyword>
<dbReference type="PANTHER" id="PTHR23417:SF14">
    <property type="entry name" value="PENTACOTRIPEPTIDE-REPEAT REGION OF PRORP DOMAIN-CONTAINING PROTEIN"/>
    <property type="match status" value="1"/>
</dbReference>